<keyword evidence="5" id="KW-0547">Nucleotide-binding</keyword>
<dbReference type="GO" id="GO:0016020">
    <property type="term" value="C:membrane"/>
    <property type="evidence" value="ECO:0007669"/>
    <property type="project" value="UniProtKB-SubCell"/>
</dbReference>
<evidence type="ECO:0000256" key="4">
    <source>
        <dbReference type="ARBA" id="ARBA00022737"/>
    </source>
</evidence>
<evidence type="ECO:0000256" key="6">
    <source>
        <dbReference type="ARBA" id="ARBA00022840"/>
    </source>
</evidence>
<keyword evidence="6" id="KW-0067">ATP-binding</keyword>
<feature type="domain" description="Protein kinase" evidence="13">
    <location>
        <begin position="399"/>
        <end position="680"/>
    </location>
</feature>
<evidence type="ECO:0000256" key="7">
    <source>
        <dbReference type="ARBA" id="ARBA00022989"/>
    </source>
</evidence>
<dbReference type="GO" id="GO:0005524">
    <property type="term" value="F:ATP binding"/>
    <property type="evidence" value="ECO:0007669"/>
    <property type="project" value="UniProtKB-KW"/>
</dbReference>
<keyword evidence="12" id="KW-0732">Signal</keyword>
<evidence type="ECO:0000256" key="12">
    <source>
        <dbReference type="SAM" id="SignalP"/>
    </source>
</evidence>
<keyword evidence="4" id="KW-0677">Repeat</keyword>
<dbReference type="InterPro" id="IPR050647">
    <property type="entry name" value="Plant_LRR-RLKs"/>
</dbReference>
<dbReference type="PANTHER" id="PTHR48056:SF81">
    <property type="entry name" value="RECEPTOR PROTEIN-TYROSINE KINASE CEPR1"/>
    <property type="match status" value="1"/>
</dbReference>
<sequence length="740" mass="80623">MLARCLVAVAVLLLVHACATCAQERRRLVLSRQDLFAIHGLRGSLGVRAEYWPIKGHPCTWTGVVCRAGRVAELHLTGLRRTRVGALSQGFTVDPLRGLTALEVFNSSLFPLPGRIPAWFGSGLPPSLAVLDLRSAAVNGELPADLGMSGNLTTLVLSGNSISGPIPTTLFSIKVLKFLDLSNNNLTGQLPNMSVFAGDGTGIFNVSGNSLYGAIGDVMGSLKKRFRQVDVSRNYFEGLGTGFGNGSDGTVNIAMNCLSGPSQRHHGDCEAFYKRNGALYNRYWAPSPEPPVTLPSPSKKKLKWKYVLAGVLAAAAILVVLFLLALMYCLTRRGRRRLRGRGVEQNEEGIRSGRRSSSINPVMLSYLAASPATNGAPKGLPTVIDEFSYDQLHYVTGGFGDDNLVKHGHSGDIYHGVLESGFNVVVKKVNLKSSNKNLGDLGFLAKNSHRRIVPLLGHLAVGEEELLVYKYMAKGDLTTALHKKSVDAEEGLRSLDWITRLKIAIGVAEALCFLHDECSPPLVHRDIQASSVLLDDKFEVCLGSLNEVCTQQCEGNKSFFSRMLRSSKSLDKNTPGPPASCSYDVYCFGKVLLELITGNFGVSSSNDTGSEEWLATTLGFIDAHDKEGLSNIVDPSLVVDEDHLEEVWAVSIVAKTCLNPKPSRRPLARYILKALENPLRVVREELWSSSEYMPTSRKSLAQKYSVKSESSDDDEDSFSFKRASREILPDPVELLENTVV</sequence>
<keyword evidence="10" id="KW-0325">Glycoprotein</keyword>
<feature type="signal peptide" evidence="12">
    <location>
        <begin position="1"/>
        <end position="22"/>
    </location>
</feature>
<dbReference type="Proteomes" id="UP000729402">
    <property type="component" value="Unassembled WGS sequence"/>
</dbReference>
<dbReference type="InterPro" id="IPR001245">
    <property type="entry name" value="Ser-Thr/Tyr_kinase_cat_dom"/>
</dbReference>
<dbReference type="PANTHER" id="PTHR48056">
    <property type="entry name" value="LRR RECEPTOR-LIKE SERINE/THREONINE-PROTEIN KINASE-RELATED"/>
    <property type="match status" value="1"/>
</dbReference>
<dbReference type="InterPro" id="IPR000719">
    <property type="entry name" value="Prot_kinase_dom"/>
</dbReference>
<dbReference type="Pfam" id="PF07714">
    <property type="entry name" value="PK_Tyr_Ser-Thr"/>
    <property type="match status" value="1"/>
</dbReference>
<evidence type="ECO:0000259" key="13">
    <source>
        <dbReference type="PROSITE" id="PS50011"/>
    </source>
</evidence>
<name>A0A8J6BXI7_ZIZPA</name>
<evidence type="ECO:0000256" key="2">
    <source>
        <dbReference type="ARBA" id="ARBA00022614"/>
    </source>
</evidence>
<comment type="caution">
    <text evidence="14">The sequence shown here is derived from an EMBL/GenBank/DDBJ whole genome shotgun (WGS) entry which is preliminary data.</text>
</comment>
<keyword evidence="3 11" id="KW-0812">Transmembrane</keyword>
<keyword evidence="2" id="KW-0433">Leucine-rich repeat</keyword>
<protein>
    <recommendedName>
        <fullName evidence="13">Protein kinase domain-containing protein</fullName>
    </recommendedName>
</protein>
<comment type="subcellular location">
    <subcellularLocation>
        <location evidence="1">Membrane</location>
    </subcellularLocation>
</comment>
<evidence type="ECO:0000313" key="15">
    <source>
        <dbReference type="Proteomes" id="UP000729402"/>
    </source>
</evidence>
<reference evidence="14" key="2">
    <citation type="submission" date="2021-02" db="EMBL/GenBank/DDBJ databases">
        <authorList>
            <person name="Kimball J.A."/>
            <person name="Haas M.W."/>
            <person name="Macchietto M."/>
            <person name="Kono T."/>
            <person name="Duquette J."/>
            <person name="Shao M."/>
        </authorList>
    </citation>
    <scope>NUCLEOTIDE SEQUENCE</scope>
    <source>
        <tissue evidence="14">Fresh leaf tissue</tissue>
    </source>
</reference>
<keyword evidence="9" id="KW-0675">Receptor</keyword>
<evidence type="ECO:0000256" key="11">
    <source>
        <dbReference type="SAM" id="Phobius"/>
    </source>
</evidence>
<dbReference type="OrthoDB" id="676979at2759"/>
<dbReference type="EMBL" id="JAAALK010000079">
    <property type="protein sequence ID" value="KAG8098354.1"/>
    <property type="molecule type" value="Genomic_DNA"/>
</dbReference>
<evidence type="ECO:0000256" key="9">
    <source>
        <dbReference type="ARBA" id="ARBA00023170"/>
    </source>
</evidence>
<dbReference type="PROSITE" id="PS50011">
    <property type="entry name" value="PROTEIN_KINASE_DOM"/>
    <property type="match status" value="1"/>
</dbReference>
<proteinExistence type="predicted"/>
<reference evidence="14" key="1">
    <citation type="journal article" date="2021" name="bioRxiv">
        <title>Whole Genome Assembly and Annotation of Northern Wild Rice, Zizania palustris L., Supports a Whole Genome Duplication in the Zizania Genus.</title>
        <authorList>
            <person name="Haas M."/>
            <person name="Kono T."/>
            <person name="Macchietto M."/>
            <person name="Millas R."/>
            <person name="McGilp L."/>
            <person name="Shao M."/>
            <person name="Duquette J."/>
            <person name="Hirsch C.N."/>
            <person name="Kimball J."/>
        </authorList>
    </citation>
    <scope>NUCLEOTIDE SEQUENCE</scope>
    <source>
        <tissue evidence="14">Fresh leaf tissue</tissue>
    </source>
</reference>
<accession>A0A8J6BXI7</accession>
<evidence type="ECO:0000256" key="8">
    <source>
        <dbReference type="ARBA" id="ARBA00023136"/>
    </source>
</evidence>
<keyword evidence="7 11" id="KW-1133">Transmembrane helix</keyword>
<dbReference type="AlphaFoldDB" id="A0A8J6BXI7"/>
<evidence type="ECO:0000256" key="10">
    <source>
        <dbReference type="ARBA" id="ARBA00023180"/>
    </source>
</evidence>
<evidence type="ECO:0000313" key="14">
    <source>
        <dbReference type="EMBL" id="KAG8098354.1"/>
    </source>
</evidence>
<dbReference type="FunFam" id="1.10.510.10:FF:000448">
    <property type="entry name" value="Putative LRR receptor-like serine/threonine-protein kinase"/>
    <property type="match status" value="1"/>
</dbReference>
<evidence type="ECO:0000256" key="3">
    <source>
        <dbReference type="ARBA" id="ARBA00022692"/>
    </source>
</evidence>
<feature type="chain" id="PRO_5035180413" description="Protein kinase domain-containing protein" evidence="12">
    <location>
        <begin position="23"/>
        <end position="740"/>
    </location>
</feature>
<dbReference type="InterPro" id="IPR001611">
    <property type="entry name" value="Leu-rich_rpt"/>
</dbReference>
<feature type="transmembrane region" description="Helical" evidence="11">
    <location>
        <begin position="306"/>
        <end position="331"/>
    </location>
</feature>
<dbReference type="Pfam" id="PF00560">
    <property type="entry name" value="LRR_1"/>
    <property type="match status" value="2"/>
</dbReference>
<dbReference type="GO" id="GO:0004672">
    <property type="term" value="F:protein kinase activity"/>
    <property type="evidence" value="ECO:0007669"/>
    <property type="project" value="InterPro"/>
</dbReference>
<keyword evidence="15" id="KW-1185">Reference proteome</keyword>
<gene>
    <name evidence="14" type="ORF">GUJ93_ZPchr0013g35055</name>
</gene>
<evidence type="ECO:0000256" key="1">
    <source>
        <dbReference type="ARBA" id="ARBA00004370"/>
    </source>
</evidence>
<keyword evidence="8 11" id="KW-0472">Membrane</keyword>
<organism evidence="14 15">
    <name type="scientific">Zizania palustris</name>
    <name type="common">Northern wild rice</name>
    <dbReference type="NCBI Taxonomy" id="103762"/>
    <lineage>
        <taxon>Eukaryota</taxon>
        <taxon>Viridiplantae</taxon>
        <taxon>Streptophyta</taxon>
        <taxon>Embryophyta</taxon>
        <taxon>Tracheophyta</taxon>
        <taxon>Spermatophyta</taxon>
        <taxon>Magnoliopsida</taxon>
        <taxon>Liliopsida</taxon>
        <taxon>Poales</taxon>
        <taxon>Poaceae</taxon>
        <taxon>BOP clade</taxon>
        <taxon>Oryzoideae</taxon>
        <taxon>Oryzeae</taxon>
        <taxon>Zizaniinae</taxon>
        <taxon>Zizania</taxon>
    </lineage>
</organism>
<dbReference type="FunFam" id="3.30.200.20:FF:000433">
    <property type="entry name" value="Predicted protein"/>
    <property type="match status" value="1"/>
</dbReference>
<evidence type="ECO:0000256" key="5">
    <source>
        <dbReference type="ARBA" id="ARBA00022741"/>
    </source>
</evidence>